<evidence type="ECO:0000313" key="3">
    <source>
        <dbReference type="Proteomes" id="UP000267418"/>
    </source>
</evidence>
<feature type="transmembrane region" description="Helical" evidence="1">
    <location>
        <begin position="94"/>
        <end position="112"/>
    </location>
</feature>
<dbReference type="EMBL" id="RXOE01000005">
    <property type="protein sequence ID" value="RTQ32883.1"/>
    <property type="molecule type" value="Genomic_DNA"/>
</dbReference>
<comment type="caution">
    <text evidence="2">The sequence shown here is derived from an EMBL/GenBank/DDBJ whole genome shotgun (WGS) entry which is preliminary data.</text>
</comment>
<proteinExistence type="predicted"/>
<keyword evidence="1" id="KW-0472">Membrane</keyword>
<dbReference type="RefSeq" id="WP_126472147.1">
    <property type="nucleotide sequence ID" value="NZ_RXOE01000005.1"/>
</dbReference>
<feature type="transmembrane region" description="Helical" evidence="1">
    <location>
        <begin position="28"/>
        <end position="53"/>
    </location>
</feature>
<accession>A0A431TJ33</accession>
<evidence type="ECO:0008006" key="4">
    <source>
        <dbReference type="Google" id="ProtNLM"/>
    </source>
</evidence>
<dbReference type="Proteomes" id="UP000267418">
    <property type="component" value="Unassembled WGS sequence"/>
</dbReference>
<dbReference type="AlphaFoldDB" id="A0A431TJ33"/>
<evidence type="ECO:0000256" key="1">
    <source>
        <dbReference type="SAM" id="Phobius"/>
    </source>
</evidence>
<organism evidence="2 3">
    <name type="scientific">Variovorax gossypii</name>
    <dbReference type="NCBI Taxonomy" id="1679495"/>
    <lineage>
        <taxon>Bacteria</taxon>
        <taxon>Pseudomonadati</taxon>
        <taxon>Pseudomonadota</taxon>
        <taxon>Betaproteobacteria</taxon>
        <taxon>Burkholderiales</taxon>
        <taxon>Comamonadaceae</taxon>
        <taxon>Variovorax</taxon>
    </lineage>
</organism>
<keyword evidence="1" id="KW-0812">Transmembrane</keyword>
<reference evidence="2 3" key="1">
    <citation type="submission" date="2018-12" db="EMBL/GenBank/DDBJ databases">
        <title>The genome of Variovorax gossypii DSM 100435.</title>
        <authorList>
            <person name="Gao J."/>
            <person name="Sun J."/>
        </authorList>
    </citation>
    <scope>NUCLEOTIDE SEQUENCE [LARGE SCALE GENOMIC DNA]</scope>
    <source>
        <strain evidence="2 3">DSM 100435</strain>
    </source>
</reference>
<name>A0A431TJ33_9BURK</name>
<feature type="transmembrane region" description="Helical" evidence="1">
    <location>
        <begin position="124"/>
        <end position="143"/>
    </location>
</feature>
<sequence>MQPNPYSPPESVVLATPARRSPRPISAWLLLTLLTLMGIALAVGIAQEIFLLAPYVRQIPGQWSILLGLGFRLAILGVILIVSAGIFKARRWGRWLGLLVLALLAVTSLFGHDTTTYDSEAERAGGLLAQFVLMPSLIAWWAYAFGFSAKAKRYFGQQGDLAVMGA</sequence>
<protein>
    <recommendedName>
        <fullName evidence="4">DUF2569 family protein</fullName>
    </recommendedName>
</protein>
<keyword evidence="3" id="KW-1185">Reference proteome</keyword>
<evidence type="ECO:0000313" key="2">
    <source>
        <dbReference type="EMBL" id="RTQ32883.1"/>
    </source>
</evidence>
<gene>
    <name evidence="2" type="ORF">EJP69_19420</name>
</gene>
<feature type="transmembrane region" description="Helical" evidence="1">
    <location>
        <begin position="65"/>
        <end position="87"/>
    </location>
</feature>
<dbReference type="OrthoDB" id="9998518at2"/>
<keyword evidence="1" id="KW-1133">Transmembrane helix</keyword>